<dbReference type="GO" id="GO:0012505">
    <property type="term" value="C:endomembrane system"/>
    <property type="evidence" value="ECO:0007669"/>
    <property type="project" value="UniProtKB-SubCell"/>
</dbReference>
<keyword evidence="6" id="KW-0808">Transferase</keyword>
<protein>
    <submittedName>
        <fullName evidence="6">Isoprenylcysteine carboxylmethyltransferase family protein</fullName>
    </submittedName>
</protein>
<evidence type="ECO:0000256" key="3">
    <source>
        <dbReference type="ARBA" id="ARBA00022989"/>
    </source>
</evidence>
<comment type="caution">
    <text evidence="6">The sequence shown here is derived from an EMBL/GenBank/DDBJ whole genome shotgun (WGS) entry which is preliminary data.</text>
</comment>
<keyword evidence="6" id="KW-0489">Methyltransferase</keyword>
<evidence type="ECO:0000256" key="1">
    <source>
        <dbReference type="ARBA" id="ARBA00004127"/>
    </source>
</evidence>
<comment type="subcellular location">
    <subcellularLocation>
        <location evidence="1">Endomembrane system</location>
        <topology evidence="1">Multi-pass membrane protein</topology>
    </subcellularLocation>
</comment>
<evidence type="ECO:0000313" key="6">
    <source>
        <dbReference type="EMBL" id="HGW92229.1"/>
    </source>
</evidence>
<dbReference type="AlphaFoldDB" id="A0A7C4YIT8"/>
<feature type="transmembrane region" description="Helical" evidence="5">
    <location>
        <begin position="101"/>
        <end position="120"/>
    </location>
</feature>
<dbReference type="InterPro" id="IPR007318">
    <property type="entry name" value="Phopholipid_MeTrfase"/>
</dbReference>
<accession>A0A7C4YIT8</accession>
<gene>
    <name evidence="6" type="ORF">ENV67_06805</name>
</gene>
<dbReference type="Gene3D" id="1.20.120.1630">
    <property type="match status" value="1"/>
</dbReference>
<sequence length="188" mass="22314">MRIGNFLFKYRSFIPAPLFILLIIFFRGVPLTFIIGIILSLIGIILRIFIQEYTGDWMRGNKVSGEFLLKEGPYNIIRHPFYLANFFVGTGIFIIPNFYLIITLPIFFLIFFLYYYFIIIEEEKYLKEKFDGEFEEYRKKVPAIIPRNLALKGSRRRGFKDALKMESSTILTISIVILIYAGRYFWKH</sequence>
<feature type="transmembrane region" description="Helical" evidence="5">
    <location>
        <begin position="7"/>
        <end position="26"/>
    </location>
</feature>
<proteinExistence type="predicted"/>
<dbReference type="PANTHER" id="PTHR43847:SF1">
    <property type="entry name" value="BLL3993 PROTEIN"/>
    <property type="match status" value="1"/>
</dbReference>
<dbReference type="PANTHER" id="PTHR43847">
    <property type="entry name" value="BLL3993 PROTEIN"/>
    <property type="match status" value="1"/>
</dbReference>
<dbReference type="InterPro" id="IPR052527">
    <property type="entry name" value="Metal_cation-efflux_comp"/>
</dbReference>
<name>A0A7C4YIT8_UNCW3</name>
<keyword evidence="3 5" id="KW-1133">Transmembrane helix</keyword>
<keyword evidence="4 5" id="KW-0472">Membrane</keyword>
<keyword evidence="2 5" id="KW-0812">Transmembrane</keyword>
<reference evidence="6" key="1">
    <citation type="journal article" date="2020" name="mSystems">
        <title>Genome- and Community-Level Interaction Insights into Carbon Utilization and Element Cycling Functions of Hydrothermarchaeota in Hydrothermal Sediment.</title>
        <authorList>
            <person name="Zhou Z."/>
            <person name="Liu Y."/>
            <person name="Xu W."/>
            <person name="Pan J."/>
            <person name="Luo Z.H."/>
            <person name="Li M."/>
        </authorList>
    </citation>
    <scope>NUCLEOTIDE SEQUENCE [LARGE SCALE GENOMIC DNA]</scope>
    <source>
        <strain evidence="6">SpSt-780</strain>
    </source>
</reference>
<evidence type="ECO:0000256" key="4">
    <source>
        <dbReference type="ARBA" id="ARBA00023136"/>
    </source>
</evidence>
<dbReference type="GO" id="GO:0008168">
    <property type="term" value="F:methyltransferase activity"/>
    <property type="evidence" value="ECO:0007669"/>
    <property type="project" value="UniProtKB-KW"/>
</dbReference>
<evidence type="ECO:0000256" key="5">
    <source>
        <dbReference type="SAM" id="Phobius"/>
    </source>
</evidence>
<dbReference type="EMBL" id="DTHG01000083">
    <property type="protein sequence ID" value="HGW92229.1"/>
    <property type="molecule type" value="Genomic_DNA"/>
</dbReference>
<feature type="transmembrane region" description="Helical" evidence="5">
    <location>
        <begin position="165"/>
        <end position="186"/>
    </location>
</feature>
<dbReference type="Pfam" id="PF04191">
    <property type="entry name" value="PEMT"/>
    <property type="match status" value="1"/>
</dbReference>
<dbReference type="GO" id="GO:0032259">
    <property type="term" value="P:methylation"/>
    <property type="evidence" value="ECO:0007669"/>
    <property type="project" value="UniProtKB-KW"/>
</dbReference>
<feature type="transmembrane region" description="Helical" evidence="5">
    <location>
        <begin position="32"/>
        <end position="50"/>
    </location>
</feature>
<organism evidence="6">
    <name type="scientific">candidate division WOR-3 bacterium</name>
    <dbReference type="NCBI Taxonomy" id="2052148"/>
    <lineage>
        <taxon>Bacteria</taxon>
        <taxon>Bacteria division WOR-3</taxon>
    </lineage>
</organism>
<evidence type="ECO:0000256" key="2">
    <source>
        <dbReference type="ARBA" id="ARBA00022692"/>
    </source>
</evidence>